<dbReference type="PANTHER" id="PTHR34591">
    <property type="entry name" value="OS03G0653100 PROTEIN-RELATED"/>
    <property type="match status" value="1"/>
</dbReference>
<name>K4AJ10_SETIT</name>
<dbReference type="EnsemblPlants" id="KQK90784">
    <property type="protein sequence ID" value="KQK90784"/>
    <property type="gene ID" value="SETIT_038874mg"/>
</dbReference>
<dbReference type="PANTHER" id="PTHR34591:SF56">
    <property type="entry name" value="F-BOX DOMAIN-CONTAINING PROTEIN"/>
    <property type="match status" value="1"/>
</dbReference>
<sequence length="265" mass="30648">MAETLIGWELPYDLIADVLRRAAWPCPVRGATSSTRADLLPRSVGGLFLNYRAHCFPEFLSSPTTGPSISGDLEDYDGSLYLGISQKGVYFAFNHDWHRVWIFLLNGSCGQMVWEMKHHVDLRTFARKLHAREDYGDLQHKGPWILQDISYYKYPCGNDKHKEVVEDNFNWSSDDDSVLNTEHMVKGHYDGYTSFLGFHPYKEIVFLNAALSRAVAYHWNTSRFQDLGNIFPKNYRDIAGQCVDIERSFPYTPCWMEFPEIKLQV</sequence>
<dbReference type="Gramene" id="KQK90784">
    <property type="protein sequence ID" value="KQK90784"/>
    <property type="gene ID" value="SETIT_038874mg"/>
</dbReference>
<dbReference type="InParanoid" id="K4AJ10"/>
<dbReference type="EMBL" id="AGNK02005978">
    <property type="status" value="NOT_ANNOTATED_CDS"/>
    <property type="molecule type" value="Genomic_DNA"/>
</dbReference>
<dbReference type="OMA" id="MVEECHW"/>
<reference evidence="2" key="1">
    <citation type="journal article" date="2012" name="Nat. Biotechnol.">
        <title>Reference genome sequence of the model plant Setaria.</title>
        <authorList>
            <person name="Bennetzen J.L."/>
            <person name="Schmutz J."/>
            <person name="Wang H."/>
            <person name="Percifield R."/>
            <person name="Hawkins J."/>
            <person name="Pontaroli A.C."/>
            <person name="Estep M."/>
            <person name="Feng L."/>
            <person name="Vaughn J.N."/>
            <person name="Grimwood J."/>
            <person name="Jenkins J."/>
            <person name="Barry K."/>
            <person name="Lindquist E."/>
            <person name="Hellsten U."/>
            <person name="Deshpande S."/>
            <person name="Wang X."/>
            <person name="Wu X."/>
            <person name="Mitros T."/>
            <person name="Triplett J."/>
            <person name="Yang X."/>
            <person name="Ye C.Y."/>
            <person name="Mauro-Herrera M."/>
            <person name="Wang L."/>
            <person name="Li P."/>
            <person name="Sharma M."/>
            <person name="Sharma R."/>
            <person name="Ronald P.C."/>
            <person name="Panaud O."/>
            <person name="Kellogg E.A."/>
            <person name="Brutnell T.P."/>
            <person name="Doust A.N."/>
            <person name="Tuskan G.A."/>
            <person name="Rokhsar D."/>
            <person name="Devos K.M."/>
        </authorList>
    </citation>
    <scope>NUCLEOTIDE SEQUENCE [LARGE SCALE GENOMIC DNA]</scope>
    <source>
        <strain evidence="2">cv. Yugu1</strain>
    </source>
</reference>
<proteinExistence type="predicted"/>
<evidence type="ECO:0000313" key="2">
    <source>
        <dbReference type="Proteomes" id="UP000004995"/>
    </source>
</evidence>
<dbReference type="AlphaFoldDB" id="K4AJ10"/>
<organism evidence="1 2">
    <name type="scientific">Setaria italica</name>
    <name type="common">Foxtail millet</name>
    <name type="synonym">Panicum italicum</name>
    <dbReference type="NCBI Taxonomy" id="4555"/>
    <lineage>
        <taxon>Eukaryota</taxon>
        <taxon>Viridiplantae</taxon>
        <taxon>Streptophyta</taxon>
        <taxon>Embryophyta</taxon>
        <taxon>Tracheophyta</taxon>
        <taxon>Spermatophyta</taxon>
        <taxon>Magnoliopsida</taxon>
        <taxon>Liliopsida</taxon>
        <taxon>Poales</taxon>
        <taxon>Poaceae</taxon>
        <taxon>PACMAD clade</taxon>
        <taxon>Panicoideae</taxon>
        <taxon>Panicodae</taxon>
        <taxon>Paniceae</taxon>
        <taxon>Cenchrinae</taxon>
        <taxon>Setaria</taxon>
    </lineage>
</organism>
<reference evidence="1" key="2">
    <citation type="submission" date="2018-08" db="UniProtKB">
        <authorList>
            <consortium name="EnsemblPlants"/>
        </authorList>
    </citation>
    <scope>IDENTIFICATION</scope>
    <source>
        <strain evidence="1">Yugu1</strain>
    </source>
</reference>
<protein>
    <submittedName>
        <fullName evidence="1">Uncharacterized protein</fullName>
    </submittedName>
</protein>
<keyword evidence="2" id="KW-1185">Reference proteome</keyword>
<dbReference type="STRING" id="4555.K4AJ10"/>
<evidence type="ECO:0000313" key="1">
    <source>
        <dbReference type="EnsemblPlants" id="KQK90784"/>
    </source>
</evidence>
<dbReference type="Proteomes" id="UP000004995">
    <property type="component" value="Unassembled WGS sequence"/>
</dbReference>
<accession>K4AJ10</accession>
<dbReference type="HOGENOM" id="CLU_030606_0_0_1"/>